<dbReference type="Gene3D" id="3.40.50.620">
    <property type="entry name" value="HUPs"/>
    <property type="match status" value="1"/>
</dbReference>
<dbReference type="InterPro" id="IPR014729">
    <property type="entry name" value="Rossmann-like_a/b/a_fold"/>
</dbReference>
<protein>
    <recommendedName>
        <fullName evidence="3">Adenine nucleotide alpha hydrolase</fullName>
    </recommendedName>
</protein>
<organism evidence="1 2">
    <name type="scientific">Roseateles terrae</name>
    <dbReference type="NCBI Taxonomy" id="431060"/>
    <lineage>
        <taxon>Bacteria</taxon>
        <taxon>Pseudomonadati</taxon>
        <taxon>Pseudomonadota</taxon>
        <taxon>Betaproteobacteria</taxon>
        <taxon>Burkholderiales</taxon>
        <taxon>Sphaerotilaceae</taxon>
        <taxon>Roseateles</taxon>
    </lineage>
</organism>
<proteinExistence type="predicted"/>
<dbReference type="RefSeq" id="WP_184293985.1">
    <property type="nucleotide sequence ID" value="NZ_JACHXO010000001.1"/>
</dbReference>
<sequence>MVQSFIRLTQDQSSDLFRQTGMFLRRLAISPDGCTAHVVDHSCKRCLLADDLPGVFITHNGLCNHCLEHEAEAASGAHSAETAASVIAQFRGSCTAKAQDCVLAYSGGKDSALAAIVAVRDYGLNPVAVLVDNGFIPEEVQDNSREFCNRLGILLRIERIDVRSQARENLLAGSNKIPCSSCIRGVFSAMARTSREFGVRLVISGHRFPPLAYPLTSFTADTADQNTVCVSPLLASRIQEADQLSLVMSMGWKKLAIAGNTSNCKLIGVVEESMFDRLGYNPHIYEVSKEIRGGIYDRAWGVKKVEKPTITPDHRQWVMERMA</sequence>
<dbReference type="SUPFAM" id="SSF52402">
    <property type="entry name" value="Adenine nucleotide alpha hydrolases-like"/>
    <property type="match status" value="1"/>
</dbReference>
<dbReference type="EMBL" id="JACHXO010000001">
    <property type="protein sequence ID" value="MBB3192908.1"/>
    <property type="molecule type" value="Genomic_DNA"/>
</dbReference>
<dbReference type="PANTHER" id="PTHR43169:SF3">
    <property type="entry name" value="ATPASE, PP-LOOP SUPERFAMILY-RELATED"/>
    <property type="match status" value="1"/>
</dbReference>
<gene>
    <name evidence="1" type="ORF">FHS28_000273</name>
</gene>
<comment type="caution">
    <text evidence="1">The sequence shown here is derived from an EMBL/GenBank/DDBJ whole genome shotgun (WGS) entry which is preliminary data.</text>
</comment>
<name>A0ABR6GLC5_9BURK</name>
<evidence type="ECO:0008006" key="3">
    <source>
        <dbReference type="Google" id="ProtNLM"/>
    </source>
</evidence>
<dbReference type="PANTHER" id="PTHR43169">
    <property type="entry name" value="EXSB FAMILY PROTEIN"/>
    <property type="match status" value="1"/>
</dbReference>
<evidence type="ECO:0000313" key="1">
    <source>
        <dbReference type="EMBL" id="MBB3192908.1"/>
    </source>
</evidence>
<reference evidence="1 2" key="1">
    <citation type="submission" date="2020-08" db="EMBL/GenBank/DDBJ databases">
        <title>Genomic Encyclopedia of Type Strains, Phase III (KMG-III): the genomes of soil and plant-associated and newly described type strains.</title>
        <authorList>
            <person name="Whitman W."/>
        </authorList>
    </citation>
    <scope>NUCLEOTIDE SEQUENCE [LARGE SCALE GENOMIC DNA]</scope>
    <source>
        <strain evidence="1 2">CECT 7247</strain>
    </source>
</reference>
<dbReference type="InterPro" id="IPR052188">
    <property type="entry name" value="Ni-pincer_cofactor_biosynth"/>
</dbReference>
<dbReference type="Proteomes" id="UP000574369">
    <property type="component" value="Unassembled WGS sequence"/>
</dbReference>
<evidence type="ECO:0000313" key="2">
    <source>
        <dbReference type="Proteomes" id="UP000574369"/>
    </source>
</evidence>
<keyword evidence="2" id="KW-1185">Reference proteome</keyword>
<accession>A0ABR6GLC5</accession>